<name>A0A495EE83_9FLAO</name>
<protein>
    <submittedName>
        <fullName evidence="1">Uncharacterized protein</fullName>
    </submittedName>
</protein>
<dbReference type="EMBL" id="RBIQ01000007">
    <property type="protein sequence ID" value="RKR15182.1"/>
    <property type="molecule type" value="Genomic_DNA"/>
</dbReference>
<dbReference type="AlphaFoldDB" id="A0A495EE83"/>
<organism evidence="1 2">
    <name type="scientific">Maribacter vaceletii</name>
    <dbReference type="NCBI Taxonomy" id="1206816"/>
    <lineage>
        <taxon>Bacteria</taxon>
        <taxon>Pseudomonadati</taxon>
        <taxon>Bacteroidota</taxon>
        <taxon>Flavobacteriia</taxon>
        <taxon>Flavobacteriales</taxon>
        <taxon>Flavobacteriaceae</taxon>
        <taxon>Maribacter</taxon>
    </lineage>
</organism>
<sequence length="242" mass="27936">MKNYILFIFCAFLVSCSEDLEETKETLQSSLEGKDFVIDNVIACAASGKNESKVSIFLYPRPRAINIQCYATPTETHDKNNYRNYTKIKSSLSNVFNGYLMKFDIDFDSEKWVIVTFEEEGKTHLCNPIRLKQFTKPTEYLTDNVTIDASTQMPSFTWEDGSLLDTKIYFQVVSSAENNLLSGTYTFNNHFIYYNLDNVVLNVTRDNPPELNNNTNYNFTLMGVSEDNWVNLFSEKPFTTQF</sequence>
<dbReference type="RefSeq" id="WP_121065035.1">
    <property type="nucleotide sequence ID" value="NZ_RBIQ01000007.1"/>
</dbReference>
<proteinExistence type="predicted"/>
<dbReference type="PROSITE" id="PS51257">
    <property type="entry name" value="PROKAR_LIPOPROTEIN"/>
    <property type="match status" value="1"/>
</dbReference>
<comment type="caution">
    <text evidence="1">The sequence shown here is derived from an EMBL/GenBank/DDBJ whole genome shotgun (WGS) entry which is preliminary data.</text>
</comment>
<accession>A0A495EE83</accession>
<dbReference type="Proteomes" id="UP000269412">
    <property type="component" value="Unassembled WGS sequence"/>
</dbReference>
<evidence type="ECO:0000313" key="1">
    <source>
        <dbReference type="EMBL" id="RKR15182.1"/>
    </source>
</evidence>
<dbReference type="OrthoDB" id="1177023at2"/>
<keyword evidence="2" id="KW-1185">Reference proteome</keyword>
<reference evidence="1 2" key="1">
    <citation type="submission" date="2018-10" db="EMBL/GenBank/DDBJ databases">
        <title>Genomic Encyclopedia of Archaeal and Bacterial Type Strains, Phase II (KMG-II): from individual species to whole genera.</title>
        <authorList>
            <person name="Goeker M."/>
        </authorList>
    </citation>
    <scope>NUCLEOTIDE SEQUENCE [LARGE SCALE GENOMIC DNA]</scope>
    <source>
        <strain evidence="1 2">DSM 25230</strain>
    </source>
</reference>
<gene>
    <name evidence="1" type="ORF">CLV91_1264</name>
</gene>
<evidence type="ECO:0000313" key="2">
    <source>
        <dbReference type="Proteomes" id="UP000269412"/>
    </source>
</evidence>